<dbReference type="Proteomes" id="UP000251800">
    <property type="component" value="Unassembled WGS sequence"/>
</dbReference>
<evidence type="ECO:0000313" key="3">
    <source>
        <dbReference type="Proteomes" id="UP000251800"/>
    </source>
</evidence>
<evidence type="ECO:0000313" key="2">
    <source>
        <dbReference type="EMBL" id="PWN56912.1"/>
    </source>
</evidence>
<dbReference type="InterPro" id="IPR052025">
    <property type="entry name" value="Xyloglucanase_GH74"/>
</dbReference>
<protein>
    <submittedName>
        <fullName evidence="2">Uncharacterized protein</fullName>
    </submittedName>
</protein>
<comment type="caution">
    <text evidence="2">The sequence shown here is derived from an EMBL/GenBank/DDBJ whole genome shotgun (WGS) entry which is preliminary data.</text>
</comment>
<evidence type="ECO:0000256" key="1">
    <source>
        <dbReference type="SAM" id="Phobius"/>
    </source>
</evidence>
<dbReference type="AlphaFoldDB" id="A0A363UNB7"/>
<sequence>MNKLFGIAAAGAVAASAVFVYDLADPAQATLCPPGMHLADPVAYAREFRPDLSPDQAQALRDQYGEQACLSDKHPEPFLEVQQAQQARSPGVGIVAPGAFRSAVERKQAMLGDKAVAGADGQWIEYGTGPLITDDERFGTSGLGIGTSMGRVDSFAYDSENKRLFAAVGTGGIWMSEADSVDQLSDFWVPIGDGLPTLSTGAIEFIPAKDSRPSRLVVITGEHTMGGSAYVGLGGFWSDDLGQTWNQSTGLPDAALGFEVAVNEADSDEVYVATSKGLFKSFDAGSSFVNVNLPTSPECAGVTELGPCQFANFVTDVVVKTPGGLTDEAGGVVLAAVGYRAGLLTFPDGTIHSPGNGLYRSDSGDPDSFVKLDVSGDGLSPVGFTTQERIGRVELGQATGPDQDHNVVYAIVEDAVLFNGGIGVLDAPDPGNGEGVGSINGTAFNGIYASTDFGDSWMRLADDPEILNPAAGSGLAALAAINGPGVQAWYNLWISPDPTRSDALGGGVPTRLMFGLEEVWQSVTTANIPQDGVLQGPGTSDYEVIGVYFRGDTCQLALSGVPTCPTNTSPLPGTTTHPDQHDGIWIPTTDETGTPDGGVCFFAGNDGGVYRQCVGAGEELDNDGWARGHNEGFYTLLPYGLAVAKDGRVYFGLQDNGSGFIDGDTREMFQTLGGDGFYAAVDPDDSHYAYLTTQNGGLNVTVDGGLSFSGAGAGVSNPMFANWFTMDETNAEHVMTGGSNIVQTLTGRETGNWDEVFDLGNSETGGLRQMSTIHLRDGNAYVGFCGVCDILGRWDLGFGNGIATNVNGDLPPNPGTSDGWHFTAAEGLPNRYITAIEQDPADPQTIYVTLGGYAGREWVPPGSYLDTNPNIGTGNVFKSTDGGESFVNISGNLPEVHTNTVLLRAGQLLIGTDLGTFISSDTDGSEWSVLGGDSLPNVVVTQIVQDPADPNRVFASTFGRHIWSYSFDDAGNPPVVPSPSAPAGAGGALGSGLMALLGLTLLRRRRQSPR</sequence>
<proteinExistence type="predicted"/>
<keyword evidence="3" id="KW-1185">Reference proteome</keyword>
<dbReference type="GO" id="GO:0010411">
    <property type="term" value="P:xyloglucan metabolic process"/>
    <property type="evidence" value="ECO:0007669"/>
    <property type="project" value="TreeGrafter"/>
</dbReference>
<dbReference type="EMBL" id="QEQK01000004">
    <property type="protein sequence ID" value="PWN56912.1"/>
    <property type="molecule type" value="Genomic_DNA"/>
</dbReference>
<dbReference type="PANTHER" id="PTHR43739:SF5">
    <property type="entry name" value="EXO-ALPHA-SIALIDASE"/>
    <property type="match status" value="1"/>
</dbReference>
<feature type="transmembrane region" description="Helical" evidence="1">
    <location>
        <begin position="983"/>
        <end position="1002"/>
    </location>
</feature>
<dbReference type="Gene3D" id="2.130.10.10">
    <property type="entry name" value="YVTN repeat-like/Quinoprotein amine dehydrogenase"/>
    <property type="match status" value="2"/>
</dbReference>
<dbReference type="OrthoDB" id="5664384at2"/>
<gene>
    <name evidence="2" type="ORF">DEH80_05725</name>
</gene>
<dbReference type="InterPro" id="IPR015943">
    <property type="entry name" value="WD40/YVTN_repeat-like_dom_sf"/>
</dbReference>
<dbReference type="RefSeq" id="WP_109719511.1">
    <property type="nucleotide sequence ID" value="NZ_QEQK01000004.1"/>
</dbReference>
<keyword evidence="1" id="KW-0812">Transmembrane</keyword>
<dbReference type="PANTHER" id="PTHR43739">
    <property type="entry name" value="XYLOGLUCANASE (EUROFUNG)"/>
    <property type="match status" value="1"/>
</dbReference>
<dbReference type="SUPFAM" id="SSF110296">
    <property type="entry name" value="Oligoxyloglucan reducing end-specific cellobiohydrolase"/>
    <property type="match status" value="1"/>
</dbReference>
<organism evidence="2 3">
    <name type="scientific">Abyssibacter profundi</name>
    <dbReference type="NCBI Taxonomy" id="2182787"/>
    <lineage>
        <taxon>Bacteria</taxon>
        <taxon>Pseudomonadati</taxon>
        <taxon>Pseudomonadota</taxon>
        <taxon>Gammaproteobacteria</taxon>
        <taxon>Chromatiales</taxon>
        <taxon>Oceanococcaceae</taxon>
        <taxon>Abyssibacter</taxon>
    </lineage>
</organism>
<name>A0A363UNB7_9GAMM</name>
<keyword evidence="1" id="KW-1133">Transmembrane helix</keyword>
<accession>A0A363UNB7</accession>
<keyword evidence="1" id="KW-0472">Membrane</keyword>
<reference evidence="2 3" key="1">
    <citation type="submission" date="2018-05" db="EMBL/GenBank/DDBJ databases">
        <title>Abyssibacter profundi OUC007T gen. nov., sp. nov, a marine bacterium isolated from seawater of the Mariana Trench.</title>
        <authorList>
            <person name="Zhou S."/>
        </authorList>
    </citation>
    <scope>NUCLEOTIDE SEQUENCE [LARGE SCALE GENOMIC DNA]</scope>
    <source>
        <strain evidence="2 3">OUC007</strain>
    </source>
</reference>